<dbReference type="EMBL" id="JACHNA010000001">
    <property type="protein sequence ID" value="MBB4736527.1"/>
    <property type="molecule type" value="Genomic_DNA"/>
</dbReference>
<sequence length="399" mass="43697">MSAPVFDELVGQDAVVEQLGRAAAQERPTHAWLFTGPPGSGRSTAARAFAAALQCEHPSPQERGCGRCHACSTTLSGTHPDVTVLATEAVSYKIEDVRALVEAAQSRPAAGRWRVFLIEDADRMTERATNVLLKAIEEPPEKTIWMLCTPSPADVLPTIRSRCRAVTLRIPAVEDVAALLHRRDGLDEATALTTARVSQSHIGMARRLARDPEALARREEILSLPMGTAAVSDAMETATRLVDVAKAEAESSAQARDADELAALRRQLGIVDGEPVPPKQRHHVKRLEEEQTRRRRRSVHDSLDRAMIDLIGLFRDVLTVQTRAGVPLINEHRRAEIERYAASSAGDSNDVLARLDAISTARERLAANVPEQLAVEAMMLALLPARTRRPRDTHAGLRR</sequence>
<dbReference type="NCBIfam" id="TIGR00678">
    <property type="entry name" value="holB"/>
    <property type="match status" value="1"/>
</dbReference>
<dbReference type="GO" id="GO:0008408">
    <property type="term" value="F:3'-5' exonuclease activity"/>
    <property type="evidence" value="ECO:0007669"/>
    <property type="project" value="InterPro"/>
</dbReference>
<dbReference type="NCBIfam" id="NF005926">
    <property type="entry name" value="PRK07940.1"/>
    <property type="match status" value="1"/>
</dbReference>
<evidence type="ECO:0000259" key="2">
    <source>
        <dbReference type="SMART" id="SM00382"/>
    </source>
</evidence>
<feature type="domain" description="AAA+ ATPase" evidence="2">
    <location>
        <begin position="28"/>
        <end position="171"/>
    </location>
</feature>
<dbReference type="PANTHER" id="PTHR11669:SF8">
    <property type="entry name" value="DNA POLYMERASE III SUBUNIT DELTA"/>
    <property type="match status" value="1"/>
</dbReference>
<dbReference type="Pfam" id="PF13177">
    <property type="entry name" value="DNA_pol3_delta2"/>
    <property type="match status" value="1"/>
</dbReference>
<reference evidence="3 4" key="1">
    <citation type="submission" date="2020-08" db="EMBL/GenBank/DDBJ databases">
        <title>Sequencing the genomes of 1000 actinobacteria strains.</title>
        <authorList>
            <person name="Klenk H.-P."/>
        </authorList>
    </citation>
    <scope>NUCLEOTIDE SEQUENCE [LARGE SCALE GENOMIC DNA]</scope>
    <source>
        <strain evidence="3 4">DSM 23974</strain>
    </source>
</reference>
<dbReference type="GO" id="GO:0006261">
    <property type="term" value="P:DNA-templated DNA replication"/>
    <property type="evidence" value="ECO:0007669"/>
    <property type="project" value="TreeGrafter"/>
</dbReference>
<dbReference type="SMART" id="SM00382">
    <property type="entry name" value="AAA"/>
    <property type="match status" value="1"/>
</dbReference>
<keyword evidence="4" id="KW-1185">Reference proteome</keyword>
<keyword evidence="3" id="KW-0808">Transferase</keyword>
<keyword evidence="3" id="KW-0548">Nucleotidyltransferase</keyword>
<dbReference type="InterPro" id="IPR050238">
    <property type="entry name" value="DNA_Rep/Repair_Clamp_Loader"/>
</dbReference>
<gene>
    <name evidence="3" type="ORF">HDA30_002035</name>
</gene>
<dbReference type="GO" id="GO:0003887">
    <property type="term" value="F:DNA-directed DNA polymerase activity"/>
    <property type="evidence" value="ECO:0007669"/>
    <property type="project" value="UniProtKB-EC"/>
</dbReference>
<evidence type="ECO:0000313" key="3">
    <source>
        <dbReference type="EMBL" id="MBB4736527.1"/>
    </source>
</evidence>
<dbReference type="PANTHER" id="PTHR11669">
    <property type="entry name" value="REPLICATION FACTOR C / DNA POLYMERASE III GAMMA-TAU SUBUNIT"/>
    <property type="match status" value="1"/>
</dbReference>
<dbReference type="EC" id="2.7.7.7" evidence="3"/>
<comment type="caution">
    <text evidence="3">The sequence shown here is derived from an EMBL/GenBank/DDBJ whole genome shotgun (WGS) entry which is preliminary data.</text>
</comment>
<dbReference type="InterPro" id="IPR004622">
    <property type="entry name" value="DNA_pol_HolB"/>
</dbReference>
<proteinExistence type="predicted"/>
<dbReference type="InterPro" id="IPR003593">
    <property type="entry name" value="AAA+_ATPase"/>
</dbReference>
<name>A0A7W7GQQ8_9MICC</name>
<evidence type="ECO:0000313" key="4">
    <source>
        <dbReference type="Proteomes" id="UP000540191"/>
    </source>
</evidence>
<dbReference type="SUPFAM" id="SSF52540">
    <property type="entry name" value="P-loop containing nucleoside triphosphate hydrolases"/>
    <property type="match status" value="1"/>
</dbReference>
<organism evidence="3 4">
    <name type="scientific">Micrococcus cohnii</name>
    <dbReference type="NCBI Taxonomy" id="993416"/>
    <lineage>
        <taxon>Bacteria</taxon>
        <taxon>Bacillati</taxon>
        <taxon>Actinomycetota</taxon>
        <taxon>Actinomycetes</taxon>
        <taxon>Micrococcales</taxon>
        <taxon>Micrococcaceae</taxon>
        <taxon>Micrococcus</taxon>
    </lineage>
</organism>
<protein>
    <submittedName>
        <fullName evidence="3">DNA polymerase-3 subunit delta</fullName>
        <ecNumber evidence="3">2.7.7.7</ecNumber>
    </submittedName>
</protein>
<dbReference type="InterPro" id="IPR027417">
    <property type="entry name" value="P-loop_NTPase"/>
</dbReference>
<evidence type="ECO:0000256" key="1">
    <source>
        <dbReference type="SAM" id="MobiDB-lite"/>
    </source>
</evidence>
<accession>A0A7W7GQQ8</accession>
<feature type="region of interest" description="Disordered" evidence="1">
    <location>
        <begin position="272"/>
        <end position="299"/>
    </location>
</feature>
<dbReference type="Proteomes" id="UP000540191">
    <property type="component" value="Unassembled WGS sequence"/>
</dbReference>
<dbReference type="RefSeq" id="WP_184242186.1">
    <property type="nucleotide sequence ID" value="NZ_JACHNA010000001.1"/>
</dbReference>
<dbReference type="Gene3D" id="3.40.50.300">
    <property type="entry name" value="P-loop containing nucleotide triphosphate hydrolases"/>
    <property type="match status" value="1"/>
</dbReference>
<dbReference type="AlphaFoldDB" id="A0A7W7GQQ8"/>